<feature type="region of interest" description="Disordered" evidence="1">
    <location>
        <begin position="64"/>
        <end position="102"/>
    </location>
</feature>
<gene>
    <name evidence="2" type="ORF">Cni_G26904</name>
</gene>
<proteinExistence type="predicted"/>
<dbReference type="AlphaFoldDB" id="A0AAQ3QMG5"/>
<evidence type="ECO:0000313" key="2">
    <source>
        <dbReference type="EMBL" id="WOL18111.1"/>
    </source>
</evidence>
<reference evidence="2 3" key="1">
    <citation type="submission" date="2023-10" db="EMBL/GenBank/DDBJ databases">
        <title>Chromosome-scale genome assembly provides insights into flower coloration mechanisms of Canna indica.</title>
        <authorList>
            <person name="Li C."/>
        </authorList>
    </citation>
    <scope>NUCLEOTIDE SEQUENCE [LARGE SCALE GENOMIC DNA]</scope>
    <source>
        <tissue evidence="2">Flower</tissue>
    </source>
</reference>
<dbReference type="Proteomes" id="UP001327560">
    <property type="component" value="Chromosome 8"/>
</dbReference>
<sequence>MILFGVLVKSHPNASGLRNKPFSHLDSLSIIFSKDRAIGERAKDPADSSASILREVVNLDEEVPLGSPEGVEIDSPAAQPSANNTQNHSTSGHTQHNSRKRKANAEAAMISSLVEFVNKISTMCEGTSQGIQDVASYFKTLPACSEFQQDVYQGLLEIEDLGLDESQMIEVGEIIAYDPYITKYFFSLPMIARKTYVLKKLGVNVFILKSSELMVGSGFGDFDGFHFVV</sequence>
<dbReference type="EMBL" id="CP136897">
    <property type="protein sequence ID" value="WOL18111.1"/>
    <property type="molecule type" value="Genomic_DNA"/>
</dbReference>
<evidence type="ECO:0000256" key="1">
    <source>
        <dbReference type="SAM" id="MobiDB-lite"/>
    </source>
</evidence>
<accession>A0AAQ3QMG5</accession>
<evidence type="ECO:0000313" key="3">
    <source>
        <dbReference type="Proteomes" id="UP001327560"/>
    </source>
</evidence>
<dbReference type="PANTHER" id="PTHR46250:SF18">
    <property type="entry name" value="MYB_SANT-LIKE DOMAIN-CONTAINING PROTEIN"/>
    <property type="match status" value="1"/>
</dbReference>
<name>A0AAQ3QMG5_9LILI</name>
<organism evidence="2 3">
    <name type="scientific">Canna indica</name>
    <name type="common">Indian-shot</name>
    <dbReference type="NCBI Taxonomy" id="4628"/>
    <lineage>
        <taxon>Eukaryota</taxon>
        <taxon>Viridiplantae</taxon>
        <taxon>Streptophyta</taxon>
        <taxon>Embryophyta</taxon>
        <taxon>Tracheophyta</taxon>
        <taxon>Spermatophyta</taxon>
        <taxon>Magnoliopsida</taxon>
        <taxon>Liliopsida</taxon>
        <taxon>Zingiberales</taxon>
        <taxon>Cannaceae</taxon>
        <taxon>Canna</taxon>
    </lineage>
</organism>
<dbReference type="PANTHER" id="PTHR46250">
    <property type="entry name" value="MYB/SANT-LIKE DNA-BINDING DOMAIN PROTEIN-RELATED"/>
    <property type="match status" value="1"/>
</dbReference>
<protein>
    <submittedName>
        <fullName evidence="2">Uncharacterized protein</fullName>
    </submittedName>
</protein>
<feature type="compositionally biased region" description="Polar residues" evidence="1">
    <location>
        <begin position="78"/>
        <end position="95"/>
    </location>
</feature>
<keyword evidence="3" id="KW-1185">Reference proteome</keyword>